<dbReference type="InterPro" id="IPR035402">
    <property type="entry name" value="DgcN-like_N"/>
</dbReference>
<dbReference type="Gene3D" id="3.40.50.720">
    <property type="entry name" value="NAD(P)-binding Rossmann-like Domain"/>
    <property type="match status" value="1"/>
</dbReference>
<dbReference type="InterPro" id="IPR027417">
    <property type="entry name" value="P-loop_NTPase"/>
</dbReference>
<reference evidence="3 4" key="1">
    <citation type="submission" date="2019-02" db="EMBL/GenBank/DDBJ databases">
        <title>Deep-cultivation of Planctomycetes and their phenomic and genomic characterization uncovers novel biology.</title>
        <authorList>
            <person name="Wiegand S."/>
            <person name="Jogler M."/>
            <person name="Boedeker C."/>
            <person name="Pinto D."/>
            <person name="Vollmers J."/>
            <person name="Rivas-Marin E."/>
            <person name="Kohn T."/>
            <person name="Peeters S.H."/>
            <person name="Heuer A."/>
            <person name="Rast P."/>
            <person name="Oberbeckmann S."/>
            <person name="Bunk B."/>
            <person name="Jeske O."/>
            <person name="Meyerdierks A."/>
            <person name="Storesund J.E."/>
            <person name="Kallscheuer N."/>
            <person name="Luecker S."/>
            <person name="Lage O.M."/>
            <person name="Pohl T."/>
            <person name="Merkel B.J."/>
            <person name="Hornburger P."/>
            <person name="Mueller R.-W."/>
            <person name="Bruemmer F."/>
            <person name="Labrenz M."/>
            <person name="Spormann A.M."/>
            <person name="Op den Camp H."/>
            <person name="Overmann J."/>
            <person name="Amann R."/>
            <person name="Jetten M.S.M."/>
            <person name="Mascher T."/>
            <person name="Medema M.H."/>
            <person name="Devos D.P."/>
            <person name="Kaster A.-K."/>
            <person name="Ovreas L."/>
            <person name="Rohde M."/>
            <person name="Galperin M.Y."/>
            <person name="Jogler C."/>
        </authorList>
    </citation>
    <scope>NUCLEOTIDE SEQUENCE [LARGE SCALE GENOMIC DNA]</scope>
    <source>
        <strain evidence="3 4">ETA_A8</strain>
    </source>
</reference>
<dbReference type="Pfam" id="PF07755">
    <property type="entry name" value="DUF1611"/>
    <property type="match status" value="1"/>
</dbReference>
<dbReference type="SUPFAM" id="SSF52540">
    <property type="entry name" value="P-loop containing nucleoside triphosphate hydrolases"/>
    <property type="match status" value="1"/>
</dbReference>
<name>A0A517Y525_9BACT</name>
<protein>
    <recommendedName>
        <fullName evidence="5">DUF1611 domain-containing protein</fullName>
    </recommendedName>
</protein>
<feature type="domain" description="D-glutamate N-acetyltransferase-like N-terminal" evidence="2">
    <location>
        <begin position="42"/>
        <end position="132"/>
    </location>
</feature>
<dbReference type="InterPro" id="IPR011669">
    <property type="entry name" value="DgcN-like"/>
</dbReference>
<gene>
    <name evidence="3" type="ORF">ETAA8_04020</name>
</gene>
<organism evidence="3 4">
    <name type="scientific">Anatilimnocola aggregata</name>
    <dbReference type="NCBI Taxonomy" id="2528021"/>
    <lineage>
        <taxon>Bacteria</taxon>
        <taxon>Pseudomonadati</taxon>
        <taxon>Planctomycetota</taxon>
        <taxon>Planctomycetia</taxon>
        <taxon>Pirellulales</taxon>
        <taxon>Pirellulaceae</taxon>
        <taxon>Anatilimnocola</taxon>
    </lineage>
</organism>
<evidence type="ECO:0000313" key="3">
    <source>
        <dbReference type="EMBL" id="QDU25337.1"/>
    </source>
</evidence>
<dbReference type="Gene3D" id="3.40.50.300">
    <property type="entry name" value="P-loop containing nucleotide triphosphate hydrolases"/>
    <property type="match status" value="1"/>
</dbReference>
<evidence type="ECO:0000259" key="2">
    <source>
        <dbReference type="Pfam" id="PF17396"/>
    </source>
</evidence>
<dbReference type="OrthoDB" id="9778498at2"/>
<dbReference type="InterPro" id="IPR035086">
    <property type="entry name" value="DgcN-like_C"/>
</dbReference>
<evidence type="ECO:0000313" key="4">
    <source>
        <dbReference type="Proteomes" id="UP000315017"/>
    </source>
</evidence>
<sequence>MTSRKIVCLTEGHSEPHAGKTAANVIRYRREEVVAMLDSTQVGKNSRDLFAVTTGEPVPVIANLDEAPSANTLLLGIAPPGGKIPASWRKIILQAIGRKMDVVSGLHDFLNNDAEFKQAATAAGVKLVDVRSNSEKSIARRKGLRPDCLRVHTVGHDCSIGKMVVSVEVTNGLKKKGWDAKFIATGQTGIMIEGDGLPIDCIVADFVSGAAEKMVLEHQHHQILLVEGQGSLVHPSYSGVTLSLLHGCAPQALILCYEIGRDTVTGVESVKIPPLAEIKKMFELMANIHQSCQVIGIAINSRRVDAAAAAAERARVKAEFGLPACDVLRDGPDELVDAVIAFHEQGGWHSP</sequence>
<dbReference type="EMBL" id="CP036274">
    <property type="protein sequence ID" value="QDU25337.1"/>
    <property type="molecule type" value="Genomic_DNA"/>
</dbReference>
<dbReference type="Proteomes" id="UP000315017">
    <property type="component" value="Chromosome"/>
</dbReference>
<proteinExistence type="predicted"/>
<dbReference type="RefSeq" id="WP_145084119.1">
    <property type="nucleotide sequence ID" value="NZ_CP036274.1"/>
</dbReference>
<dbReference type="PIRSF" id="PIRSF026760">
    <property type="entry name" value="UCP026760"/>
    <property type="match status" value="1"/>
</dbReference>
<dbReference type="AlphaFoldDB" id="A0A517Y525"/>
<keyword evidence="4" id="KW-1185">Reference proteome</keyword>
<accession>A0A517Y525</accession>
<dbReference type="PANTHER" id="PTHR40690">
    <property type="entry name" value="GLL3100 PROTEIN"/>
    <property type="match status" value="1"/>
</dbReference>
<evidence type="ECO:0008006" key="5">
    <source>
        <dbReference type="Google" id="ProtNLM"/>
    </source>
</evidence>
<dbReference type="Pfam" id="PF17396">
    <property type="entry name" value="DUF1611_N"/>
    <property type="match status" value="1"/>
</dbReference>
<dbReference type="PANTHER" id="PTHR40690:SF1">
    <property type="entry name" value="DUF1611 DOMAIN-CONTAINING PROTEIN"/>
    <property type="match status" value="1"/>
</dbReference>
<evidence type="ECO:0000259" key="1">
    <source>
        <dbReference type="Pfam" id="PF07755"/>
    </source>
</evidence>
<dbReference type="KEGG" id="aagg:ETAA8_04020"/>
<feature type="domain" description="D-glutamate N-acetyltransferase-like C-terminal" evidence="1">
    <location>
        <begin position="146"/>
        <end position="336"/>
    </location>
</feature>